<evidence type="ECO:0000256" key="1">
    <source>
        <dbReference type="SAM" id="SignalP"/>
    </source>
</evidence>
<name>A0A4Q5M142_9BACT</name>
<proteinExistence type="predicted"/>
<dbReference type="RefSeq" id="WP_130021162.1">
    <property type="nucleotide sequence ID" value="NZ_SEWF01000014.1"/>
</dbReference>
<evidence type="ECO:0000313" key="3">
    <source>
        <dbReference type="Proteomes" id="UP000293162"/>
    </source>
</evidence>
<dbReference type="OrthoDB" id="9819655at2"/>
<keyword evidence="1" id="KW-0732">Signal</keyword>
<reference evidence="2 3" key="1">
    <citation type="submission" date="2019-02" db="EMBL/GenBank/DDBJ databases">
        <title>Bacterial novel species Emticicia sp. 17J42-9 isolated from soil.</title>
        <authorList>
            <person name="Jung H.-Y."/>
        </authorList>
    </citation>
    <scope>NUCLEOTIDE SEQUENCE [LARGE SCALE GENOMIC DNA]</scope>
    <source>
        <strain evidence="2 3">17J42-9</strain>
    </source>
</reference>
<organism evidence="2 3">
    <name type="scientific">Emticicia agri</name>
    <dbReference type="NCBI Taxonomy" id="2492393"/>
    <lineage>
        <taxon>Bacteria</taxon>
        <taxon>Pseudomonadati</taxon>
        <taxon>Bacteroidota</taxon>
        <taxon>Cytophagia</taxon>
        <taxon>Cytophagales</taxon>
        <taxon>Leadbetterellaceae</taxon>
        <taxon>Emticicia</taxon>
    </lineage>
</organism>
<accession>A0A4Q5M142</accession>
<sequence length="296" mass="33504">MKNSISTIMLLLLFTTAAIGQSQRGTTKRFSQNFALQNTISASTPMFHVFTNYEQMKYFFKPAIISESNAAPVISSKDFVNHFVVAISGAKSDTFKPVITTVQHKNNSLYVYYEEVKSQDADKSAVVAVPKEDFKEIVFVDRVSEKQKRIYYNDVPPTVAKIVLSYLDMPASENYKHEYQISIDEMGEVVVVKDVNGEITNRIDFTVSEKTFENLKTNTINLDSGGEKINRNLANGKNYREILLLDESNKVIYSLTWDNTNQINESTQKFVQTIENLVPEKAISFKNTNGAQVARN</sequence>
<dbReference type="Proteomes" id="UP000293162">
    <property type="component" value="Unassembled WGS sequence"/>
</dbReference>
<protein>
    <submittedName>
        <fullName evidence="2">Uncharacterized protein</fullName>
    </submittedName>
</protein>
<dbReference type="EMBL" id="SEWF01000014">
    <property type="protein sequence ID" value="RYU95557.1"/>
    <property type="molecule type" value="Genomic_DNA"/>
</dbReference>
<comment type="caution">
    <text evidence="2">The sequence shown here is derived from an EMBL/GenBank/DDBJ whole genome shotgun (WGS) entry which is preliminary data.</text>
</comment>
<feature type="signal peptide" evidence="1">
    <location>
        <begin position="1"/>
        <end position="20"/>
    </location>
</feature>
<feature type="chain" id="PRO_5020595235" evidence="1">
    <location>
        <begin position="21"/>
        <end position="296"/>
    </location>
</feature>
<keyword evidence="3" id="KW-1185">Reference proteome</keyword>
<dbReference type="AlphaFoldDB" id="A0A4Q5M142"/>
<evidence type="ECO:0000313" key="2">
    <source>
        <dbReference type="EMBL" id="RYU95557.1"/>
    </source>
</evidence>
<gene>
    <name evidence="2" type="ORF">EWM59_11730</name>
</gene>